<gene>
    <name evidence="1" type="ORF">FCALED_LOCUS8196</name>
</gene>
<organism evidence="1 2">
    <name type="scientific">Funneliformis caledonium</name>
    <dbReference type="NCBI Taxonomy" id="1117310"/>
    <lineage>
        <taxon>Eukaryota</taxon>
        <taxon>Fungi</taxon>
        <taxon>Fungi incertae sedis</taxon>
        <taxon>Mucoromycota</taxon>
        <taxon>Glomeromycotina</taxon>
        <taxon>Glomeromycetes</taxon>
        <taxon>Glomerales</taxon>
        <taxon>Glomeraceae</taxon>
        <taxon>Funneliformis</taxon>
    </lineage>
</organism>
<dbReference type="OrthoDB" id="2419477at2759"/>
<name>A0A9N9CAK9_9GLOM</name>
<evidence type="ECO:0000313" key="2">
    <source>
        <dbReference type="Proteomes" id="UP000789570"/>
    </source>
</evidence>
<protein>
    <submittedName>
        <fullName evidence="1">11900_t:CDS:1</fullName>
    </submittedName>
</protein>
<accession>A0A9N9CAK9</accession>
<dbReference type="Proteomes" id="UP000789570">
    <property type="component" value="Unassembled WGS sequence"/>
</dbReference>
<dbReference type="EMBL" id="CAJVPQ010002332">
    <property type="protein sequence ID" value="CAG8593092.1"/>
    <property type="molecule type" value="Genomic_DNA"/>
</dbReference>
<proteinExistence type="predicted"/>
<keyword evidence="2" id="KW-1185">Reference proteome</keyword>
<evidence type="ECO:0000313" key="1">
    <source>
        <dbReference type="EMBL" id="CAG8593092.1"/>
    </source>
</evidence>
<reference evidence="1" key="1">
    <citation type="submission" date="2021-06" db="EMBL/GenBank/DDBJ databases">
        <authorList>
            <person name="Kallberg Y."/>
            <person name="Tangrot J."/>
            <person name="Rosling A."/>
        </authorList>
    </citation>
    <scope>NUCLEOTIDE SEQUENCE</scope>
    <source>
        <strain evidence="1">UK204</strain>
    </source>
</reference>
<dbReference type="AlphaFoldDB" id="A0A9N9CAK9"/>
<comment type="caution">
    <text evidence="1">The sequence shown here is derived from an EMBL/GenBank/DDBJ whole genome shotgun (WGS) entry which is preliminary data.</text>
</comment>
<sequence>MPLDFGRLPINIQKYLAAFKVKLLVDRNAHRKNAPVILEEQEFFGEVYYYFSHQYNDHWSMLAYVQWVRNPQPSGHGPLKFRDLGAFES</sequence>